<sequence length="369" mass="41516">KPFSFMQLPLELREQIYSLYFRPADHLVKSPALEANGFFGGVYQWSFALSCVSKQIYAESQKVWRRENAFIKIATPWPSAVNHISSEGLVPIVCTDARADSFTGHHAEVHITAPFHEAVPDHTVVMLADDVHLFTRTWHYSALSYPMLNERLSTTFTLRNPDPNPDPDPAMQVPLPLQRRLLLPFEAVKGLHDMHIHGYAPVVQQELRTRQALPVPTLQEACETATDIMLAGDKALATHNDNNAVEALELYRRAFRAIHILIHGRTRRVLADVFFHGTINHGRYKGQTGSTVRVMLRLKLVSRTIAACNALGQFGDAAFWGMRSINIMSESSDSGFEDFLSSFRVLQDVGLIYLRTAIAFSTMEKDSEA</sequence>
<organism evidence="1 2">
    <name type="scientific">Decorospora gaudefroyi</name>
    <dbReference type="NCBI Taxonomy" id="184978"/>
    <lineage>
        <taxon>Eukaryota</taxon>
        <taxon>Fungi</taxon>
        <taxon>Dikarya</taxon>
        <taxon>Ascomycota</taxon>
        <taxon>Pezizomycotina</taxon>
        <taxon>Dothideomycetes</taxon>
        <taxon>Pleosporomycetidae</taxon>
        <taxon>Pleosporales</taxon>
        <taxon>Pleosporineae</taxon>
        <taxon>Pleosporaceae</taxon>
        <taxon>Decorospora</taxon>
    </lineage>
</organism>
<reference evidence="1" key="1">
    <citation type="submission" date="2020-01" db="EMBL/GenBank/DDBJ databases">
        <authorList>
            <consortium name="DOE Joint Genome Institute"/>
            <person name="Haridas S."/>
            <person name="Albert R."/>
            <person name="Binder M."/>
            <person name="Bloem J."/>
            <person name="Labutti K."/>
            <person name="Salamov A."/>
            <person name="Andreopoulos B."/>
            <person name="Baker S.E."/>
            <person name="Barry K."/>
            <person name="Bills G."/>
            <person name="Bluhm B.H."/>
            <person name="Cannon C."/>
            <person name="Castanera R."/>
            <person name="Culley D.E."/>
            <person name="Daum C."/>
            <person name="Ezra D."/>
            <person name="Gonzalez J.B."/>
            <person name="Henrissat B."/>
            <person name="Kuo A."/>
            <person name="Liang C."/>
            <person name="Lipzen A."/>
            <person name="Lutzoni F."/>
            <person name="Magnuson J."/>
            <person name="Mondo S."/>
            <person name="Nolan M."/>
            <person name="Ohm R."/>
            <person name="Pangilinan J."/>
            <person name="Park H.-J."/>
            <person name="Ramirez L."/>
            <person name="Alfaro M."/>
            <person name="Sun H."/>
            <person name="Tritt A."/>
            <person name="Yoshinaga Y."/>
            <person name="Zwiers L.-H."/>
            <person name="Turgeon B.G."/>
            <person name="Goodwin S.B."/>
            <person name="Spatafora J.W."/>
            <person name="Crous P.W."/>
            <person name="Grigoriev I.V."/>
        </authorList>
    </citation>
    <scope>NUCLEOTIDE SEQUENCE</scope>
    <source>
        <strain evidence="1">P77</strain>
    </source>
</reference>
<gene>
    <name evidence="1" type="ORF">BDW02DRAFT_472231</name>
</gene>
<feature type="non-terminal residue" evidence="1">
    <location>
        <position position="369"/>
    </location>
</feature>
<dbReference type="EMBL" id="ML975311">
    <property type="protein sequence ID" value="KAF1833836.1"/>
    <property type="molecule type" value="Genomic_DNA"/>
</dbReference>
<keyword evidence="2" id="KW-1185">Reference proteome</keyword>
<evidence type="ECO:0000313" key="2">
    <source>
        <dbReference type="Proteomes" id="UP000800040"/>
    </source>
</evidence>
<dbReference type="OrthoDB" id="5229512at2759"/>
<accession>A0A6A5KDV6</accession>
<dbReference type="Proteomes" id="UP000800040">
    <property type="component" value="Unassembled WGS sequence"/>
</dbReference>
<dbReference type="AlphaFoldDB" id="A0A6A5KDV6"/>
<name>A0A6A5KDV6_9PLEO</name>
<proteinExistence type="predicted"/>
<feature type="non-terminal residue" evidence="1">
    <location>
        <position position="1"/>
    </location>
</feature>
<evidence type="ECO:0000313" key="1">
    <source>
        <dbReference type="EMBL" id="KAF1833836.1"/>
    </source>
</evidence>
<protein>
    <submittedName>
        <fullName evidence="1">Uncharacterized protein</fullName>
    </submittedName>
</protein>